<evidence type="ECO:0000313" key="3">
    <source>
        <dbReference type="Proteomes" id="UP000199679"/>
    </source>
</evidence>
<protein>
    <submittedName>
        <fullName evidence="2">Glycosyl transferase family 2</fullName>
    </submittedName>
</protein>
<dbReference type="InterPro" id="IPR001173">
    <property type="entry name" value="Glyco_trans_2-like"/>
</dbReference>
<sequence length="319" mass="36694">MIYLSICIPTYNRSNYLQDVLESFVNEPEFIETDEIEIVISDNCSTDNTESIAREYVNKYPTKIKYNRNSENIVDGNFEKVLSMGSGAILKLNNDTLVLNKGSLAPLLQNIKYCCENNLTPFLLNGTMPVYKEPIVCKNASSFIATVSYSCTWIGGFCISRESFQKIDNFSQEYSLQLVQVDVLMRLLKKGCEFLVIPDKFYQSIVPAKKGGYNLPKVFLTNYFKILRKYLVSTEEIKVLREEKRIMLFKFVLPWIVTISNDANKKASNFTFDISGYKEVVKKEFSALTYLEFEFTFLIKFILFSSKAFLKSIINTNTV</sequence>
<dbReference type="Gene3D" id="3.90.550.10">
    <property type="entry name" value="Spore Coat Polysaccharide Biosynthesis Protein SpsA, Chain A"/>
    <property type="match status" value="1"/>
</dbReference>
<dbReference type="STRING" id="652787.SAMN05216490_3596"/>
<keyword evidence="2" id="KW-0808">Transferase</keyword>
<dbReference type="Proteomes" id="UP000199679">
    <property type="component" value="Chromosome I"/>
</dbReference>
<dbReference type="PANTHER" id="PTHR22916:SF3">
    <property type="entry name" value="UDP-GLCNAC:BETAGAL BETA-1,3-N-ACETYLGLUCOSAMINYLTRANSFERASE-LIKE PROTEIN 1"/>
    <property type="match status" value="1"/>
</dbReference>
<dbReference type="GO" id="GO:0016758">
    <property type="term" value="F:hexosyltransferase activity"/>
    <property type="evidence" value="ECO:0007669"/>
    <property type="project" value="UniProtKB-ARBA"/>
</dbReference>
<evidence type="ECO:0000313" key="2">
    <source>
        <dbReference type="EMBL" id="SDT46839.1"/>
    </source>
</evidence>
<dbReference type="PANTHER" id="PTHR22916">
    <property type="entry name" value="GLYCOSYLTRANSFERASE"/>
    <property type="match status" value="1"/>
</dbReference>
<name>A0A1H2ALT6_MUCMA</name>
<proteinExistence type="predicted"/>
<dbReference type="AlphaFoldDB" id="A0A1H2ALT6"/>
<dbReference type="InterPro" id="IPR029044">
    <property type="entry name" value="Nucleotide-diphossugar_trans"/>
</dbReference>
<dbReference type="EMBL" id="LT629740">
    <property type="protein sequence ID" value="SDT46839.1"/>
    <property type="molecule type" value="Genomic_DNA"/>
</dbReference>
<dbReference type="Pfam" id="PF00535">
    <property type="entry name" value="Glycos_transf_2"/>
    <property type="match status" value="1"/>
</dbReference>
<gene>
    <name evidence="2" type="ORF">SAMN05216490_3596</name>
</gene>
<keyword evidence="3" id="KW-1185">Reference proteome</keyword>
<reference evidence="2 3" key="1">
    <citation type="submission" date="2016-10" db="EMBL/GenBank/DDBJ databases">
        <authorList>
            <person name="de Groot N.N."/>
        </authorList>
    </citation>
    <scope>NUCLEOTIDE SEQUENCE [LARGE SCALE GENOMIC DNA]</scope>
    <source>
        <strain evidence="2 3">MP1X4</strain>
    </source>
</reference>
<dbReference type="SUPFAM" id="SSF53448">
    <property type="entry name" value="Nucleotide-diphospho-sugar transferases"/>
    <property type="match status" value="1"/>
</dbReference>
<organism evidence="2 3">
    <name type="scientific">Mucilaginibacter mallensis</name>
    <dbReference type="NCBI Taxonomy" id="652787"/>
    <lineage>
        <taxon>Bacteria</taxon>
        <taxon>Pseudomonadati</taxon>
        <taxon>Bacteroidota</taxon>
        <taxon>Sphingobacteriia</taxon>
        <taxon>Sphingobacteriales</taxon>
        <taxon>Sphingobacteriaceae</taxon>
        <taxon>Mucilaginibacter</taxon>
    </lineage>
</organism>
<feature type="domain" description="Glycosyltransferase 2-like" evidence="1">
    <location>
        <begin position="5"/>
        <end position="111"/>
    </location>
</feature>
<accession>A0A1H2ALT6</accession>
<dbReference type="OrthoDB" id="1334872at2"/>
<evidence type="ECO:0000259" key="1">
    <source>
        <dbReference type="Pfam" id="PF00535"/>
    </source>
</evidence>